<gene>
    <name evidence="2" type="ORF">EJ08DRAFT_683623</name>
</gene>
<dbReference type="Proteomes" id="UP000800235">
    <property type="component" value="Unassembled WGS sequence"/>
</dbReference>
<evidence type="ECO:0000313" key="2">
    <source>
        <dbReference type="EMBL" id="KAF2419017.1"/>
    </source>
</evidence>
<evidence type="ECO:0000256" key="1">
    <source>
        <dbReference type="SAM" id="MobiDB-lite"/>
    </source>
</evidence>
<sequence length="157" mass="15452">MKRKIKMQKSSLEKRATTFACSSSQTCLLYTDGDLMCLNAATGNYIDDAGGNGNANTGVYTYADGFVTTVLAGQTAASHSLTATRTKTGSTAIASAKSSTASMTGTSSGAGTSSQGGSSSETAAASAARATSTGSGPEKIGARAVLGVVGLALGMVV</sequence>
<feature type="region of interest" description="Disordered" evidence="1">
    <location>
        <begin position="95"/>
        <end position="137"/>
    </location>
</feature>
<proteinExistence type="predicted"/>
<organism evidence="2 3">
    <name type="scientific">Tothia fuscella</name>
    <dbReference type="NCBI Taxonomy" id="1048955"/>
    <lineage>
        <taxon>Eukaryota</taxon>
        <taxon>Fungi</taxon>
        <taxon>Dikarya</taxon>
        <taxon>Ascomycota</taxon>
        <taxon>Pezizomycotina</taxon>
        <taxon>Dothideomycetes</taxon>
        <taxon>Pleosporomycetidae</taxon>
        <taxon>Venturiales</taxon>
        <taxon>Cylindrosympodiaceae</taxon>
        <taxon>Tothia</taxon>
    </lineage>
</organism>
<comment type="caution">
    <text evidence="2">The sequence shown here is derived from an EMBL/GenBank/DDBJ whole genome shotgun (WGS) entry which is preliminary data.</text>
</comment>
<dbReference type="AlphaFoldDB" id="A0A9P4TTD7"/>
<accession>A0A9P4TTD7</accession>
<dbReference type="OrthoDB" id="4766847at2759"/>
<name>A0A9P4TTD7_9PEZI</name>
<evidence type="ECO:0000313" key="3">
    <source>
        <dbReference type="Proteomes" id="UP000800235"/>
    </source>
</evidence>
<dbReference type="EMBL" id="MU007120">
    <property type="protein sequence ID" value="KAF2419017.1"/>
    <property type="molecule type" value="Genomic_DNA"/>
</dbReference>
<keyword evidence="3" id="KW-1185">Reference proteome</keyword>
<reference evidence="2" key="1">
    <citation type="journal article" date="2020" name="Stud. Mycol.">
        <title>101 Dothideomycetes genomes: a test case for predicting lifestyles and emergence of pathogens.</title>
        <authorList>
            <person name="Haridas S."/>
            <person name="Albert R."/>
            <person name="Binder M."/>
            <person name="Bloem J."/>
            <person name="Labutti K."/>
            <person name="Salamov A."/>
            <person name="Andreopoulos B."/>
            <person name="Baker S."/>
            <person name="Barry K."/>
            <person name="Bills G."/>
            <person name="Bluhm B."/>
            <person name="Cannon C."/>
            <person name="Castanera R."/>
            <person name="Culley D."/>
            <person name="Daum C."/>
            <person name="Ezra D."/>
            <person name="Gonzalez J."/>
            <person name="Henrissat B."/>
            <person name="Kuo A."/>
            <person name="Liang C."/>
            <person name="Lipzen A."/>
            <person name="Lutzoni F."/>
            <person name="Magnuson J."/>
            <person name="Mondo S."/>
            <person name="Nolan M."/>
            <person name="Ohm R."/>
            <person name="Pangilinan J."/>
            <person name="Park H.-J."/>
            <person name="Ramirez L."/>
            <person name="Alfaro M."/>
            <person name="Sun H."/>
            <person name="Tritt A."/>
            <person name="Yoshinaga Y."/>
            <person name="Zwiers L.-H."/>
            <person name="Turgeon B."/>
            <person name="Goodwin S."/>
            <person name="Spatafora J."/>
            <person name="Crous P."/>
            <person name="Grigoriev I."/>
        </authorList>
    </citation>
    <scope>NUCLEOTIDE SEQUENCE</scope>
    <source>
        <strain evidence="2">CBS 130266</strain>
    </source>
</reference>
<protein>
    <submittedName>
        <fullName evidence="2">Uncharacterized protein</fullName>
    </submittedName>
</protein>